<feature type="region of interest" description="Disordered" evidence="1">
    <location>
        <begin position="285"/>
        <end position="360"/>
    </location>
</feature>
<sequence length="429" mass="49206">MTDIAGIDDKTYYSWHEYQRLKAEFNHIYDIVNEFDDINNFSASKPIDETEKPRFSSLCLNVKQYLKHINTYASCNKKECCRYINYIINKDVRDYFFKDDNSIFDYLKEFIKDGTDPKISNKCITDIDHMDEKQFEETDKLYDLYDMYFSFESSHILSNQSELCEHFTDIVQKFNELINNYKQIYSEHLFNKLYDLKCLIEKHDLVSKVACQKGITDLLSPQPYSSHTSERCNSLEKELKAAGLSVGYPHTSLVFPNEECDHSSEDFHFSCTKAIPDEDEPLVGPKALEHYIGPGTEGPRLAPTEDTQFGKEQRADGNLETEDPRSGSVEERKSAEPPELPGKRASAGLDVAGPDVSYEPAERVRSTYRGGDELTVQDDRITNPTENPSESILNKNVSTIGATLAGSSLFLVMMYKVNKHILSKYYHFV</sequence>
<proteinExistence type="predicted"/>
<reference evidence="2 3" key="1">
    <citation type="submission" date="2011-09" db="EMBL/GenBank/DDBJ databases">
        <title>The Genome Sequence of Plasmodium vivax North Korean.</title>
        <authorList>
            <consortium name="The Broad Institute Genome Sequencing Platform"/>
            <consortium name="The Broad Institute Genome Sequencing Center for Infectious Disease"/>
            <person name="Neafsey D."/>
            <person name="Carlton J."/>
            <person name="Barnwell J."/>
            <person name="Collins W."/>
            <person name="Escalante A."/>
            <person name="Mullikin J."/>
            <person name="Saul A."/>
            <person name="Guigo R."/>
            <person name="Camara F."/>
            <person name="Young S.K."/>
            <person name="Zeng Q."/>
            <person name="Gargeya S."/>
            <person name="Fitzgerald M."/>
            <person name="Haas B."/>
            <person name="Abouelleil A."/>
            <person name="Alvarado L."/>
            <person name="Arachchi H.M."/>
            <person name="Berlin A."/>
            <person name="Brown A."/>
            <person name="Chapman S.B."/>
            <person name="Chen Z."/>
            <person name="Dunbar C."/>
            <person name="Freedman E."/>
            <person name="Gearin G."/>
            <person name="Gellesch M."/>
            <person name="Goldberg J."/>
            <person name="Griggs A."/>
            <person name="Gujja S."/>
            <person name="Heiman D."/>
            <person name="Howarth C."/>
            <person name="Larson L."/>
            <person name="Lui A."/>
            <person name="MacDonald P.J.P."/>
            <person name="Montmayeur A."/>
            <person name="Murphy C."/>
            <person name="Neiman D."/>
            <person name="Pearson M."/>
            <person name="Priest M."/>
            <person name="Roberts A."/>
            <person name="Saif S."/>
            <person name="Shea T."/>
            <person name="Shenoy N."/>
            <person name="Sisk P."/>
            <person name="Stolte C."/>
            <person name="Sykes S."/>
            <person name="Wortman J."/>
            <person name="Nusbaum C."/>
            <person name="Birren B."/>
        </authorList>
    </citation>
    <scope>NUCLEOTIDE SEQUENCE [LARGE SCALE GENOMIC DNA]</scope>
    <source>
        <strain evidence="2 3">North Korean</strain>
    </source>
</reference>
<organism evidence="2 3">
    <name type="scientific">Plasmodium vivax North Korean</name>
    <dbReference type="NCBI Taxonomy" id="1035514"/>
    <lineage>
        <taxon>Eukaryota</taxon>
        <taxon>Sar</taxon>
        <taxon>Alveolata</taxon>
        <taxon>Apicomplexa</taxon>
        <taxon>Aconoidasida</taxon>
        <taxon>Haemosporida</taxon>
        <taxon>Plasmodiidae</taxon>
        <taxon>Plasmodium</taxon>
        <taxon>Plasmodium (Plasmodium)</taxon>
    </lineage>
</organism>
<evidence type="ECO:0008006" key="4">
    <source>
        <dbReference type="Google" id="ProtNLM"/>
    </source>
</evidence>
<evidence type="ECO:0000256" key="1">
    <source>
        <dbReference type="SAM" id="MobiDB-lite"/>
    </source>
</evidence>
<evidence type="ECO:0000313" key="2">
    <source>
        <dbReference type="EMBL" id="KNA01578.1"/>
    </source>
</evidence>
<feature type="compositionally biased region" description="Basic and acidic residues" evidence="1">
    <location>
        <begin position="308"/>
        <end position="336"/>
    </location>
</feature>
<dbReference type="AlphaFoldDB" id="A0A0J9U342"/>
<name>A0A0J9U342_PLAVI</name>
<accession>A0A0J9U342</accession>
<protein>
    <recommendedName>
        <fullName evidence="4">VIR protein</fullName>
    </recommendedName>
</protein>
<gene>
    <name evidence="2" type="ORF">PVNG_06178</name>
</gene>
<dbReference type="OrthoDB" id="389398at2759"/>
<dbReference type="EMBL" id="KQ235253">
    <property type="protein sequence ID" value="KNA01578.1"/>
    <property type="molecule type" value="Genomic_DNA"/>
</dbReference>
<dbReference type="Proteomes" id="UP000053239">
    <property type="component" value="Unassembled WGS sequence"/>
</dbReference>
<evidence type="ECO:0000313" key="3">
    <source>
        <dbReference type="Proteomes" id="UP000053239"/>
    </source>
</evidence>